<dbReference type="GeneID" id="15805671"/>
<accession>L0B121</accession>
<dbReference type="AlphaFoldDB" id="L0B121"/>
<evidence type="ECO:0000313" key="1">
    <source>
        <dbReference type="EMBL" id="AFZ81562.1"/>
    </source>
</evidence>
<evidence type="ECO:0000313" key="2">
    <source>
        <dbReference type="Proteomes" id="UP000031512"/>
    </source>
</evidence>
<dbReference type="KEGG" id="beq:BEWA_009760"/>
<organism evidence="1 2">
    <name type="scientific">Theileria equi strain WA</name>
    <dbReference type="NCBI Taxonomy" id="1537102"/>
    <lineage>
        <taxon>Eukaryota</taxon>
        <taxon>Sar</taxon>
        <taxon>Alveolata</taxon>
        <taxon>Apicomplexa</taxon>
        <taxon>Aconoidasida</taxon>
        <taxon>Piroplasmida</taxon>
        <taxon>Theileriidae</taxon>
        <taxon>Theileria</taxon>
    </lineage>
</organism>
<dbReference type="Proteomes" id="UP000031512">
    <property type="component" value="Chromosome 3"/>
</dbReference>
<gene>
    <name evidence="1" type="ORF">BEWA_009760</name>
</gene>
<dbReference type="OrthoDB" id="390194at2759"/>
<dbReference type="VEuPathDB" id="PiroplasmaDB:BEWA_009760"/>
<protein>
    <submittedName>
        <fullName evidence="1">Uncharacterized protein</fullName>
    </submittedName>
</protein>
<dbReference type="EMBL" id="CP001670">
    <property type="protein sequence ID" value="AFZ81562.1"/>
    <property type="molecule type" value="Genomic_DNA"/>
</dbReference>
<reference evidence="1 2" key="1">
    <citation type="journal article" date="2012" name="BMC Genomics">
        <title>Comparative genomic analysis and phylogenetic position of Theileria equi.</title>
        <authorList>
            <person name="Kappmeyer L.S."/>
            <person name="Thiagarajan M."/>
            <person name="Herndon D.R."/>
            <person name="Ramsay J.D."/>
            <person name="Caler E."/>
            <person name="Djikeng A."/>
            <person name="Gillespie J.J."/>
            <person name="Lau A.O."/>
            <person name="Roalson E.H."/>
            <person name="Silva J.C."/>
            <person name="Silva M.G."/>
            <person name="Suarez C.E."/>
            <person name="Ueti M.W."/>
            <person name="Nene V.M."/>
            <person name="Mealey R.H."/>
            <person name="Knowles D.P."/>
            <person name="Brayton K.A."/>
        </authorList>
    </citation>
    <scope>NUCLEOTIDE SEQUENCE [LARGE SCALE GENOMIC DNA]</scope>
    <source>
        <strain evidence="1 2">WA</strain>
    </source>
</reference>
<dbReference type="RefSeq" id="XP_004831228.1">
    <property type="nucleotide sequence ID" value="XM_004831171.1"/>
</dbReference>
<proteinExistence type="predicted"/>
<keyword evidence="2" id="KW-1185">Reference proteome</keyword>
<dbReference type="eggNOG" id="ENOG502QXA8">
    <property type="taxonomic scope" value="Eukaryota"/>
</dbReference>
<name>L0B121_THEEQ</name>
<sequence>MNIRSFKAPRQRIFRSCIPGKFIRTDDWISVDKLINSVSSQYTPTTPKVILDVARSGLKLQIFDSKLWALICSNTLAVRELYTPNQWVELLHIYKRIKTRNPELFNAAAVQLGGRLNALSLRDLSILTLSFSYFTFCPNGLFENVAEIVCARCDNSLISANNEISSEITRNSVGLVDAESVENKCRLKNNELSAITSYVHLLGSYAKCGFEHKQLFEVVAESILNKLSKNNAIIPPNILLKLLTAYSR</sequence>